<sequence length="189" mass="20319">MNDLKFEQKSSMTRTEAAELLEALAGALREGEEAELRLGAGVLSLRVPEELRSEVEFEVDDGEIELEIELKWPIGGGSPGPAAPTGKADRTKAPKPKAKPVAKPVAKGKAKPVAKAKPEPKAKPQVKKPQVKKPQVKKPEAKKPEVKKPEAKKPEAKKPEVKKPEAKKPEAKTKPETKTGSPAPAAKPM</sequence>
<dbReference type="NCBIfam" id="TIGR04354">
    <property type="entry name" value="amphi-Trp"/>
    <property type="match status" value="1"/>
</dbReference>
<evidence type="ECO:0000313" key="4">
    <source>
        <dbReference type="Proteomes" id="UP001600424"/>
    </source>
</evidence>
<dbReference type="InterPro" id="IPR027598">
    <property type="entry name" value="Amphi-Trp_dom"/>
</dbReference>
<organism evidence="3 4">
    <name type="scientific">Streptomyces wedmorensis</name>
    <dbReference type="NCBI Taxonomy" id="43759"/>
    <lineage>
        <taxon>Bacteria</taxon>
        <taxon>Bacillati</taxon>
        <taxon>Actinomycetota</taxon>
        <taxon>Actinomycetes</taxon>
        <taxon>Kitasatosporales</taxon>
        <taxon>Streptomycetaceae</taxon>
        <taxon>Streptomyces</taxon>
    </lineage>
</organism>
<reference evidence="3 4" key="1">
    <citation type="submission" date="2024-09" db="EMBL/GenBank/DDBJ databases">
        <title>The Natural Products Discovery Center: Release of the First 8490 Sequenced Strains for Exploring Actinobacteria Biosynthetic Diversity.</title>
        <authorList>
            <person name="Kalkreuter E."/>
            <person name="Kautsar S.A."/>
            <person name="Yang D."/>
            <person name="Bader C.D."/>
            <person name="Teijaro C.N."/>
            <person name="Fluegel L."/>
            <person name="Davis C.M."/>
            <person name="Simpson J.R."/>
            <person name="Lauterbach L."/>
            <person name="Steele A.D."/>
            <person name="Gui C."/>
            <person name="Meng S."/>
            <person name="Li G."/>
            <person name="Viehrig K."/>
            <person name="Ye F."/>
            <person name="Su P."/>
            <person name="Kiefer A.F."/>
            <person name="Nichols A."/>
            <person name="Cepeda A.J."/>
            <person name="Yan W."/>
            <person name="Fan B."/>
            <person name="Jiang Y."/>
            <person name="Adhikari A."/>
            <person name="Zheng C.-J."/>
            <person name="Schuster L."/>
            <person name="Cowan T.M."/>
            <person name="Smanski M.J."/>
            <person name="Chevrette M.G."/>
            <person name="De Carvalho L.P.S."/>
            <person name="Shen B."/>
        </authorList>
    </citation>
    <scope>NUCLEOTIDE SEQUENCE [LARGE SCALE GENOMIC DNA]</scope>
    <source>
        <strain evidence="3 4">NPDC056472</strain>
    </source>
</reference>
<feature type="compositionally biased region" description="Basic and acidic residues" evidence="1">
    <location>
        <begin position="137"/>
        <end position="177"/>
    </location>
</feature>
<feature type="compositionally biased region" description="Basic residues" evidence="1">
    <location>
        <begin position="124"/>
        <end position="136"/>
    </location>
</feature>
<evidence type="ECO:0000313" key="3">
    <source>
        <dbReference type="EMBL" id="MFE5984291.1"/>
    </source>
</evidence>
<name>A0ABW6J2Y6_STRWE</name>
<dbReference type="RefSeq" id="WP_386250256.1">
    <property type="nucleotide sequence ID" value="NZ_JBHTRV010000032.1"/>
</dbReference>
<feature type="compositionally biased region" description="Basic residues" evidence="1">
    <location>
        <begin position="93"/>
        <end position="114"/>
    </location>
</feature>
<gene>
    <name evidence="3" type="ORF">ACFQ63_31915</name>
</gene>
<accession>A0ABW6J2Y6</accession>
<feature type="domain" description="Amphi-Trp" evidence="2">
    <location>
        <begin position="4"/>
        <end position="77"/>
    </location>
</feature>
<comment type="caution">
    <text evidence="3">The sequence shown here is derived from an EMBL/GenBank/DDBJ whole genome shotgun (WGS) entry which is preliminary data.</text>
</comment>
<evidence type="ECO:0000256" key="1">
    <source>
        <dbReference type="SAM" id="MobiDB-lite"/>
    </source>
</evidence>
<keyword evidence="4" id="KW-1185">Reference proteome</keyword>
<dbReference type="Pfam" id="PF20068">
    <property type="entry name" value="Amphi-Trp"/>
    <property type="match status" value="1"/>
</dbReference>
<feature type="region of interest" description="Disordered" evidence="1">
    <location>
        <begin position="70"/>
        <end position="189"/>
    </location>
</feature>
<dbReference type="Proteomes" id="UP001600424">
    <property type="component" value="Unassembled WGS sequence"/>
</dbReference>
<dbReference type="EMBL" id="JBHTRV010000032">
    <property type="protein sequence ID" value="MFE5984291.1"/>
    <property type="molecule type" value="Genomic_DNA"/>
</dbReference>
<evidence type="ECO:0000259" key="2">
    <source>
        <dbReference type="Pfam" id="PF20068"/>
    </source>
</evidence>
<protein>
    <submittedName>
        <fullName evidence="3">Amphi-Trp domain-containing protein</fullName>
    </submittedName>
</protein>
<proteinExistence type="predicted"/>